<reference evidence="2 3" key="1">
    <citation type="submission" date="2018-03" db="EMBL/GenBank/DDBJ databases">
        <title>Diversity of phytobeneficial traits revealed by whole-genome analysis of worldwide-isolated phenazine-producing Pseudomonas spp.</title>
        <authorList>
            <person name="Biessy A."/>
            <person name="Novinscak A."/>
            <person name="Blom J."/>
            <person name="Leger G."/>
            <person name="Thomashow L.S."/>
            <person name="Cazorla F.M."/>
            <person name="Josic D."/>
            <person name="Filion M."/>
        </authorList>
    </citation>
    <scope>NUCLEOTIDE SEQUENCE [LARGE SCALE GENOMIC DNA]</scope>
    <source>
        <strain evidence="2 3">B25</strain>
    </source>
</reference>
<dbReference type="Gene3D" id="1.10.260.40">
    <property type="entry name" value="lambda repressor-like DNA-binding domains"/>
    <property type="match status" value="1"/>
</dbReference>
<dbReference type="AlphaFoldDB" id="A0A3G7U072"/>
<dbReference type="InterPro" id="IPR039554">
    <property type="entry name" value="HigA2-like_HTH"/>
</dbReference>
<dbReference type="Pfam" id="PF13744">
    <property type="entry name" value="HTH_37"/>
    <property type="match status" value="1"/>
</dbReference>
<dbReference type="PROSITE" id="PS50943">
    <property type="entry name" value="HTH_CROC1"/>
    <property type="match status" value="1"/>
</dbReference>
<proteinExistence type="predicted"/>
<organism evidence="2 3">
    <name type="scientific">Pseudomonas chlororaphis</name>
    <dbReference type="NCBI Taxonomy" id="587753"/>
    <lineage>
        <taxon>Bacteria</taxon>
        <taxon>Pseudomonadati</taxon>
        <taxon>Pseudomonadota</taxon>
        <taxon>Gammaproteobacteria</taxon>
        <taxon>Pseudomonadales</taxon>
        <taxon>Pseudomonadaceae</taxon>
        <taxon>Pseudomonas</taxon>
    </lineage>
</organism>
<dbReference type="GO" id="GO:0003677">
    <property type="term" value="F:DNA binding"/>
    <property type="evidence" value="ECO:0007669"/>
    <property type="project" value="InterPro"/>
</dbReference>
<evidence type="ECO:0000313" key="2">
    <source>
        <dbReference type="EMBL" id="AZE52058.1"/>
    </source>
</evidence>
<dbReference type="Proteomes" id="UP000268048">
    <property type="component" value="Chromosome"/>
</dbReference>
<gene>
    <name evidence="2" type="ORF">C4K04_6430</name>
</gene>
<dbReference type="InterPro" id="IPR001387">
    <property type="entry name" value="Cro/C1-type_HTH"/>
</dbReference>
<protein>
    <submittedName>
        <fullName evidence="2">Helix-turn-helix motif</fullName>
    </submittedName>
</protein>
<evidence type="ECO:0000313" key="3">
    <source>
        <dbReference type="Proteomes" id="UP000268048"/>
    </source>
</evidence>
<accession>A0A3G7U072</accession>
<dbReference type="EMBL" id="CP027753">
    <property type="protein sequence ID" value="AZE52058.1"/>
    <property type="molecule type" value="Genomic_DNA"/>
</dbReference>
<dbReference type="CDD" id="cd00093">
    <property type="entry name" value="HTH_XRE"/>
    <property type="match status" value="1"/>
</dbReference>
<feature type="domain" description="HTH cro/C1-type" evidence="1">
    <location>
        <begin position="48"/>
        <end position="97"/>
    </location>
</feature>
<name>A0A3G7U072_9PSED</name>
<sequence length="107" mass="11750">MHAMTDHMHTERFASVWDALEGSPQEAANMRLRSKLMLELGKTIKAWGVSQKEAARRLNITQPRLNDVLSGKINKFSLDALVNLSDAAQLGVDISFSSSAVEPLTQG</sequence>
<dbReference type="InterPro" id="IPR010982">
    <property type="entry name" value="Lambda_DNA-bd_dom_sf"/>
</dbReference>
<evidence type="ECO:0000259" key="1">
    <source>
        <dbReference type="PROSITE" id="PS50943"/>
    </source>
</evidence>
<dbReference type="SMART" id="SM00530">
    <property type="entry name" value="HTH_XRE"/>
    <property type="match status" value="1"/>
</dbReference>
<dbReference type="SUPFAM" id="SSF47413">
    <property type="entry name" value="lambda repressor-like DNA-binding domains"/>
    <property type="match status" value="1"/>
</dbReference>